<dbReference type="AlphaFoldDB" id="A0A2M6XDV8"/>
<evidence type="ECO:0000313" key="2">
    <source>
        <dbReference type="EMBL" id="PIU03870.1"/>
    </source>
</evidence>
<feature type="transmembrane region" description="Helical" evidence="1">
    <location>
        <begin position="6"/>
        <end position="24"/>
    </location>
</feature>
<feature type="transmembrane region" description="Helical" evidence="1">
    <location>
        <begin position="31"/>
        <end position="50"/>
    </location>
</feature>
<gene>
    <name evidence="2" type="ORF">COT44_01135</name>
</gene>
<feature type="transmembrane region" description="Helical" evidence="1">
    <location>
        <begin position="62"/>
        <end position="78"/>
    </location>
</feature>
<organism evidence="2 3">
    <name type="scientific">Candidatus Shapirobacteria bacterium CG08_land_8_20_14_0_20_39_18</name>
    <dbReference type="NCBI Taxonomy" id="1974883"/>
    <lineage>
        <taxon>Bacteria</taxon>
        <taxon>Candidatus Shapironibacteriota</taxon>
    </lineage>
</organism>
<keyword evidence="1" id="KW-0812">Transmembrane</keyword>
<keyword evidence="1" id="KW-0472">Membrane</keyword>
<name>A0A2M6XDV8_9BACT</name>
<protein>
    <submittedName>
        <fullName evidence="2">Uncharacterized protein</fullName>
    </submittedName>
</protein>
<dbReference type="EMBL" id="PEYO01000005">
    <property type="protein sequence ID" value="PIU03870.1"/>
    <property type="molecule type" value="Genomic_DNA"/>
</dbReference>
<accession>A0A2M6XDV8</accession>
<evidence type="ECO:0000256" key="1">
    <source>
        <dbReference type="SAM" id="Phobius"/>
    </source>
</evidence>
<reference evidence="3" key="1">
    <citation type="submission" date="2017-09" db="EMBL/GenBank/DDBJ databases">
        <title>Depth-based differentiation of microbial function through sediment-hosted aquifers and enrichment of novel symbionts in the deep terrestrial subsurface.</title>
        <authorList>
            <person name="Probst A.J."/>
            <person name="Ladd B."/>
            <person name="Jarett J.K."/>
            <person name="Geller-Mcgrath D.E."/>
            <person name="Sieber C.M.K."/>
            <person name="Emerson J.B."/>
            <person name="Anantharaman K."/>
            <person name="Thomas B.C."/>
            <person name="Malmstrom R."/>
            <person name="Stieglmeier M."/>
            <person name="Klingl A."/>
            <person name="Woyke T."/>
            <person name="Ryan C.M."/>
            <person name="Banfield J.F."/>
        </authorList>
    </citation>
    <scope>NUCLEOTIDE SEQUENCE [LARGE SCALE GENOMIC DNA]</scope>
</reference>
<evidence type="ECO:0000313" key="3">
    <source>
        <dbReference type="Proteomes" id="UP000228996"/>
    </source>
</evidence>
<dbReference type="Proteomes" id="UP000228996">
    <property type="component" value="Unassembled WGS sequence"/>
</dbReference>
<sequence length="80" mass="9407">MKLHYLVLVVILSTGIQAFLFFDFNRTSQMIVLLFTSLAYLIWGIVHHWLYDDLHLKVLAEYFSLAVLANLIVFFLLFRA</sequence>
<proteinExistence type="predicted"/>
<comment type="caution">
    <text evidence="2">The sequence shown here is derived from an EMBL/GenBank/DDBJ whole genome shotgun (WGS) entry which is preliminary data.</text>
</comment>
<keyword evidence="1" id="KW-1133">Transmembrane helix</keyword>